<evidence type="ECO:0000256" key="2">
    <source>
        <dbReference type="ARBA" id="ARBA00006763"/>
    </source>
</evidence>
<evidence type="ECO:0000313" key="4">
    <source>
        <dbReference type="EMBL" id="PKZ30079.1"/>
    </source>
</evidence>
<dbReference type="GO" id="GO:0008714">
    <property type="term" value="F:AMP nucleosidase activity"/>
    <property type="evidence" value="ECO:0007669"/>
    <property type="project" value="UniProtKB-EC"/>
</dbReference>
<sequence>MNVTVFCGSKIGNENFKSIAFELGKYLAFNNHNVIYGGGGIGLMGALADGVINGSGNITGIIPELLLKKELAIKNLTKLITVKTMHERKALMNDMCEAFIILPGGLGTLEEAFEVWTHAQIGYHKKPIGFLNLNGFYDKLFEFVKFQSDEGFIDKKFLGMVLVESDYKKLIENLQSLA</sequence>
<dbReference type="PANTHER" id="PTHR31223:SF70">
    <property type="entry name" value="LOG FAMILY PROTEIN YJL055W"/>
    <property type="match status" value="1"/>
</dbReference>
<dbReference type="Proteomes" id="UP000234639">
    <property type="component" value="Unassembled WGS sequence"/>
</dbReference>
<dbReference type="Gene3D" id="3.40.50.450">
    <property type="match status" value="1"/>
</dbReference>
<comment type="similarity">
    <text evidence="2 3">Belongs to the LOG family.</text>
</comment>
<keyword evidence="3" id="KW-0203">Cytokinin biosynthesis</keyword>
<evidence type="ECO:0000256" key="3">
    <source>
        <dbReference type="RuleBase" id="RU363015"/>
    </source>
</evidence>
<dbReference type="InterPro" id="IPR031100">
    <property type="entry name" value="LOG_fam"/>
</dbReference>
<organism evidence="4 5">
    <name type="scientific">Campylobacter ureolyticus</name>
    <dbReference type="NCBI Taxonomy" id="827"/>
    <lineage>
        <taxon>Bacteria</taxon>
        <taxon>Pseudomonadati</taxon>
        <taxon>Campylobacterota</taxon>
        <taxon>Epsilonproteobacteria</taxon>
        <taxon>Campylobacterales</taxon>
        <taxon>Campylobacteraceae</taxon>
        <taxon>Campylobacter</taxon>
    </lineage>
</organism>
<dbReference type="RefSeq" id="WP_101636558.1">
    <property type="nucleotide sequence ID" value="NZ_PKHU01000001.1"/>
</dbReference>
<keyword evidence="3" id="KW-0378">Hydrolase</keyword>
<dbReference type="GO" id="GO:0005829">
    <property type="term" value="C:cytosol"/>
    <property type="evidence" value="ECO:0007669"/>
    <property type="project" value="TreeGrafter"/>
</dbReference>
<evidence type="ECO:0000256" key="1">
    <source>
        <dbReference type="ARBA" id="ARBA00000274"/>
    </source>
</evidence>
<reference evidence="4 5" key="1">
    <citation type="submission" date="2017-12" db="EMBL/GenBank/DDBJ databases">
        <title>Phylogenetic diversity of female urinary microbiome.</title>
        <authorList>
            <person name="Thomas-White K."/>
            <person name="Wolfe A.J."/>
        </authorList>
    </citation>
    <scope>NUCLEOTIDE SEQUENCE [LARGE SCALE GENOMIC DNA]</scope>
    <source>
        <strain evidence="4 5">UMB0112</strain>
    </source>
</reference>
<dbReference type="GO" id="GO:0009691">
    <property type="term" value="P:cytokinin biosynthetic process"/>
    <property type="evidence" value="ECO:0007669"/>
    <property type="project" value="UniProtKB-UniRule"/>
</dbReference>
<dbReference type="NCBIfam" id="TIGR00730">
    <property type="entry name" value="Rossman fold protein, TIGR00730 family"/>
    <property type="match status" value="1"/>
</dbReference>
<gene>
    <name evidence="4" type="ORF">CYJ41_01165</name>
</gene>
<dbReference type="EMBL" id="PKHU01000001">
    <property type="protein sequence ID" value="PKZ30079.1"/>
    <property type="molecule type" value="Genomic_DNA"/>
</dbReference>
<dbReference type="InterPro" id="IPR005269">
    <property type="entry name" value="LOG"/>
</dbReference>
<dbReference type="AlphaFoldDB" id="A0A2I1NCG5"/>
<dbReference type="Pfam" id="PF03641">
    <property type="entry name" value="Lysine_decarbox"/>
    <property type="match status" value="1"/>
</dbReference>
<evidence type="ECO:0000313" key="5">
    <source>
        <dbReference type="Proteomes" id="UP000234639"/>
    </source>
</evidence>
<protein>
    <recommendedName>
        <fullName evidence="3">Cytokinin riboside 5'-monophosphate phosphoribohydrolase</fullName>
        <ecNumber evidence="3">3.2.2.n1</ecNumber>
    </recommendedName>
</protein>
<proteinExistence type="inferred from homology"/>
<accession>A0A2I1NCG5</accession>
<dbReference type="PANTHER" id="PTHR31223">
    <property type="entry name" value="LOG FAMILY PROTEIN YJL055W"/>
    <property type="match status" value="1"/>
</dbReference>
<comment type="catalytic activity">
    <reaction evidence="1">
        <text>AMP + H2O = D-ribose 5-phosphate + adenine</text>
        <dbReference type="Rhea" id="RHEA:20129"/>
        <dbReference type="ChEBI" id="CHEBI:15377"/>
        <dbReference type="ChEBI" id="CHEBI:16708"/>
        <dbReference type="ChEBI" id="CHEBI:78346"/>
        <dbReference type="ChEBI" id="CHEBI:456215"/>
        <dbReference type="EC" id="3.2.2.4"/>
    </reaction>
</comment>
<dbReference type="EC" id="3.2.2.n1" evidence="3"/>
<dbReference type="SUPFAM" id="SSF102405">
    <property type="entry name" value="MCP/YpsA-like"/>
    <property type="match status" value="1"/>
</dbReference>
<name>A0A2I1NCG5_9BACT</name>
<comment type="caution">
    <text evidence="4">The sequence shown here is derived from an EMBL/GenBank/DDBJ whole genome shotgun (WGS) entry which is preliminary data.</text>
</comment>